<evidence type="ECO:0000256" key="6">
    <source>
        <dbReference type="ARBA" id="ARBA00021108"/>
    </source>
</evidence>
<dbReference type="EC" id="2.10.1.1" evidence="5 13"/>
<dbReference type="Pfam" id="PF00994">
    <property type="entry name" value="MoCF_biosynth"/>
    <property type="match status" value="1"/>
</dbReference>
<comment type="caution">
    <text evidence="15">The sequence shown here is derived from an EMBL/GenBank/DDBJ whole genome shotgun (WGS) entry which is preliminary data.</text>
</comment>
<dbReference type="GO" id="GO:0005829">
    <property type="term" value="C:cytosol"/>
    <property type="evidence" value="ECO:0007669"/>
    <property type="project" value="TreeGrafter"/>
</dbReference>
<dbReference type="Gene3D" id="2.40.340.10">
    <property type="entry name" value="MoeA, C-terminal, domain IV"/>
    <property type="match status" value="1"/>
</dbReference>
<dbReference type="InterPro" id="IPR036688">
    <property type="entry name" value="MoeA_C_domain_IV_sf"/>
</dbReference>
<dbReference type="InterPro" id="IPR036135">
    <property type="entry name" value="MoeA_linker/N_sf"/>
</dbReference>
<evidence type="ECO:0000259" key="14">
    <source>
        <dbReference type="SMART" id="SM00852"/>
    </source>
</evidence>
<proteinExistence type="inferred from homology"/>
<evidence type="ECO:0000256" key="2">
    <source>
        <dbReference type="ARBA" id="ARBA00002901"/>
    </source>
</evidence>
<organism evidence="15 16">
    <name type="scientific">Desulfotomaculum copahuensis</name>
    <dbReference type="NCBI Taxonomy" id="1838280"/>
    <lineage>
        <taxon>Bacteria</taxon>
        <taxon>Bacillati</taxon>
        <taxon>Bacillota</taxon>
        <taxon>Clostridia</taxon>
        <taxon>Eubacteriales</taxon>
        <taxon>Desulfotomaculaceae</taxon>
        <taxon>Desulfotomaculum</taxon>
    </lineage>
</organism>
<dbReference type="SUPFAM" id="SSF53218">
    <property type="entry name" value="Molybdenum cofactor biosynthesis proteins"/>
    <property type="match status" value="1"/>
</dbReference>
<dbReference type="CDD" id="cd00887">
    <property type="entry name" value="MoeA"/>
    <property type="match status" value="1"/>
</dbReference>
<accession>A0A1B7LG85</accession>
<evidence type="ECO:0000313" key="16">
    <source>
        <dbReference type="Proteomes" id="UP000078532"/>
    </source>
</evidence>
<dbReference type="NCBIfam" id="NF045515">
    <property type="entry name" value="Glp_gephyrin"/>
    <property type="match status" value="1"/>
</dbReference>
<dbReference type="GO" id="GO:0046872">
    <property type="term" value="F:metal ion binding"/>
    <property type="evidence" value="ECO:0007669"/>
    <property type="project" value="UniProtKB-UniRule"/>
</dbReference>
<comment type="catalytic activity">
    <reaction evidence="12">
        <text>adenylyl-molybdopterin + molybdate = Mo-molybdopterin + AMP + H(+)</text>
        <dbReference type="Rhea" id="RHEA:35047"/>
        <dbReference type="ChEBI" id="CHEBI:15378"/>
        <dbReference type="ChEBI" id="CHEBI:36264"/>
        <dbReference type="ChEBI" id="CHEBI:62727"/>
        <dbReference type="ChEBI" id="CHEBI:71302"/>
        <dbReference type="ChEBI" id="CHEBI:456215"/>
        <dbReference type="EC" id="2.10.1.1"/>
    </reaction>
</comment>
<evidence type="ECO:0000256" key="1">
    <source>
        <dbReference type="ARBA" id="ARBA00001946"/>
    </source>
</evidence>
<name>A0A1B7LG85_9FIRM</name>
<dbReference type="PANTHER" id="PTHR10192:SF5">
    <property type="entry name" value="GEPHYRIN"/>
    <property type="match status" value="1"/>
</dbReference>
<keyword evidence="16" id="KW-1185">Reference proteome</keyword>
<dbReference type="FunFam" id="3.40.980.10:FF:000004">
    <property type="entry name" value="Molybdopterin molybdenumtransferase"/>
    <property type="match status" value="1"/>
</dbReference>
<comment type="pathway">
    <text evidence="3 13">Cofactor biosynthesis; molybdopterin biosynthesis.</text>
</comment>
<comment type="similarity">
    <text evidence="4 13">Belongs to the MoeA family.</text>
</comment>
<keyword evidence="9 13" id="KW-0479">Metal-binding</keyword>
<evidence type="ECO:0000256" key="8">
    <source>
        <dbReference type="ARBA" id="ARBA00022679"/>
    </source>
</evidence>
<dbReference type="AlphaFoldDB" id="A0A1B7LG85"/>
<dbReference type="InterPro" id="IPR005110">
    <property type="entry name" value="MoeA_linker/N"/>
</dbReference>
<comment type="function">
    <text evidence="2 13">Catalyzes the insertion of molybdate into adenylated molybdopterin with the concomitant release of AMP.</text>
</comment>
<evidence type="ECO:0000256" key="3">
    <source>
        <dbReference type="ARBA" id="ARBA00005046"/>
    </source>
</evidence>
<dbReference type="InterPro" id="IPR001453">
    <property type="entry name" value="MoaB/Mog_dom"/>
</dbReference>
<dbReference type="STRING" id="1838280.A6M21_07385"/>
<sequence>MRQMIPLEEARQIMLDAVRPLETIKVDLPDAFGMALAEDVTAPHPLPPFDRSPLDGYALRAADTVAAGREHPAALTVTETIYAGHTAKGTVEPGTAMGIMTGAPLPPGADCVIRFEDTRREGNQVYIFSPLQPEQGVIHAGEDVAAGETVLTAGVTVDAGVTGLLAALGQTRAAVRRQPRVALFSTGDELLEPYSPLVPGRIYNSNLPALAAQVREAGGIPLPGGNRPDQTALITATIEQALKVSDLIVSTGGVSVGERDVVKEAMEAAGVEPLFWRAGFKPGTPVVCGRKDGRLVVGLSGNPAAAMITFILLVRPVLRRLGGHREIDLPRVQARMAVGFPKGGRQRRFVRAVVRWRDGGYLARPAGLQSPGAMRSLVEGNALLDVPAGHGPLKEGEMVEAILIK</sequence>
<dbReference type="PANTHER" id="PTHR10192">
    <property type="entry name" value="MOLYBDOPTERIN BIOSYNTHESIS PROTEIN"/>
    <property type="match status" value="1"/>
</dbReference>
<dbReference type="InterPro" id="IPR038987">
    <property type="entry name" value="MoeA-like"/>
</dbReference>
<dbReference type="RefSeq" id="WP_066667257.1">
    <property type="nucleotide sequence ID" value="NZ_LYVF01000092.1"/>
</dbReference>
<evidence type="ECO:0000256" key="11">
    <source>
        <dbReference type="ARBA" id="ARBA00023150"/>
    </source>
</evidence>
<dbReference type="NCBIfam" id="TIGR00177">
    <property type="entry name" value="molyb_syn"/>
    <property type="match status" value="1"/>
</dbReference>
<evidence type="ECO:0000256" key="9">
    <source>
        <dbReference type="ARBA" id="ARBA00022723"/>
    </source>
</evidence>
<reference evidence="15 16" key="1">
    <citation type="submission" date="2016-04" db="EMBL/GenBank/DDBJ databases">
        <authorList>
            <person name="Evans L.H."/>
            <person name="Alamgir A."/>
            <person name="Owens N."/>
            <person name="Weber N.D."/>
            <person name="Virtaneva K."/>
            <person name="Barbian K."/>
            <person name="Babar A."/>
            <person name="Rosenke K."/>
        </authorList>
    </citation>
    <scope>NUCLEOTIDE SEQUENCE [LARGE SCALE GENOMIC DNA]</scope>
    <source>
        <strain evidence="15 16">LMa1</strain>
    </source>
</reference>
<evidence type="ECO:0000256" key="7">
    <source>
        <dbReference type="ARBA" id="ARBA00022505"/>
    </source>
</evidence>
<dbReference type="SMART" id="SM00852">
    <property type="entry name" value="MoCF_biosynth"/>
    <property type="match status" value="1"/>
</dbReference>
<dbReference type="EMBL" id="LYVF01000092">
    <property type="protein sequence ID" value="OAT84837.1"/>
    <property type="molecule type" value="Genomic_DNA"/>
</dbReference>
<keyword evidence="7 13" id="KW-0500">Molybdenum</keyword>
<keyword evidence="10 13" id="KW-0460">Magnesium</keyword>
<dbReference type="InterPro" id="IPR005111">
    <property type="entry name" value="MoeA_C_domain_IV"/>
</dbReference>
<keyword evidence="8 13" id="KW-0808">Transferase</keyword>
<dbReference type="OrthoDB" id="9804758at2"/>
<evidence type="ECO:0000256" key="4">
    <source>
        <dbReference type="ARBA" id="ARBA00010763"/>
    </source>
</evidence>
<dbReference type="SUPFAM" id="SSF63867">
    <property type="entry name" value="MoeA C-terminal domain-like"/>
    <property type="match status" value="1"/>
</dbReference>
<dbReference type="Proteomes" id="UP000078532">
    <property type="component" value="Unassembled WGS sequence"/>
</dbReference>
<evidence type="ECO:0000313" key="15">
    <source>
        <dbReference type="EMBL" id="OAT84837.1"/>
    </source>
</evidence>
<dbReference type="Gene3D" id="3.40.980.10">
    <property type="entry name" value="MoaB/Mog-like domain"/>
    <property type="match status" value="1"/>
</dbReference>
<evidence type="ECO:0000256" key="10">
    <source>
        <dbReference type="ARBA" id="ARBA00022842"/>
    </source>
</evidence>
<dbReference type="GO" id="GO:0006777">
    <property type="term" value="P:Mo-molybdopterin cofactor biosynthetic process"/>
    <property type="evidence" value="ECO:0007669"/>
    <property type="project" value="UniProtKB-UniRule"/>
</dbReference>
<evidence type="ECO:0000256" key="13">
    <source>
        <dbReference type="RuleBase" id="RU365090"/>
    </source>
</evidence>
<dbReference type="SUPFAM" id="SSF63882">
    <property type="entry name" value="MoeA N-terminal region -like"/>
    <property type="match status" value="1"/>
</dbReference>
<dbReference type="Gene3D" id="2.170.190.11">
    <property type="entry name" value="Molybdopterin biosynthesis moea protein, domain 3"/>
    <property type="match status" value="1"/>
</dbReference>
<dbReference type="InterPro" id="IPR036425">
    <property type="entry name" value="MoaB/Mog-like_dom_sf"/>
</dbReference>
<protein>
    <recommendedName>
        <fullName evidence="6 13">Molybdopterin molybdenumtransferase</fullName>
        <ecNumber evidence="5 13">2.10.1.1</ecNumber>
    </recommendedName>
</protein>
<dbReference type="GO" id="GO:0061599">
    <property type="term" value="F:molybdopterin molybdotransferase activity"/>
    <property type="evidence" value="ECO:0007669"/>
    <property type="project" value="UniProtKB-UniRule"/>
</dbReference>
<gene>
    <name evidence="15" type="ORF">A6M21_07385</name>
</gene>
<dbReference type="Pfam" id="PF03453">
    <property type="entry name" value="MoeA_N"/>
    <property type="match status" value="1"/>
</dbReference>
<dbReference type="Pfam" id="PF03454">
    <property type="entry name" value="MoeA_C"/>
    <property type="match status" value="1"/>
</dbReference>
<evidence type="ECO:0000256" key="12">
    <source>
        <dbReference type="ARBA" id="ARBA00047317"/>
    </source>
</evidence>
<feature type="domain" description="MoaB/Mog" evidence="14">
    <location>
        <begin position="182"/>
        <end position="320"/>
    </location>
</feature>
<evidence type="ECO:0000256" key="5">
    <source>
        <dbReference type="ARBA" id="ARBA00013269"/>
    </source>
</evidence>
<comment type="cofactor">
    <cofactor evidence="1 13">
        <name>Mg(2+)</name>
        <dbReference type="ChEBI" id="CHEBI:18420"/>
    </cofactor>
</comment>
<dbReference type="Gene3D" id="3.90.105.10">
    <property type="entry name" value="Molybdopterin biosynthesis moea protein, domain 2"/>
    <property type="match status" value="1"/>
</dbReference>
<keyword evidence="11 13" id="KW-0501">Molybdenum cofactor biosynthesis</keyword>
<dbReference type="UniPathway" id="UPA00344"/>